<dbReference type="SUPFAM" id="SSF55781">
    <property type="entry name" value="GAF domain-like"/>
    <property type="match status" value="1"/>
</dbReference>
<dbReference type="AlphaFoldDB" id="A0A329LKN4"/>
<evidence type="ECO:0000256" key="4">
    <source>
        <dbReference type="ARBA" id="ARBA00023163"/>
    </source>
</evidence>
<dbReference type="Pfam" id="PF13185">
    <property type="entry name" value="GAF_2"/>
    <property type="match status" value="1"/>
</dbReference>
<dbReference type="PIRSF" id="PIRSF036625">
    <property type="entry name" value="GAF_ANTAR"/>
    <property type="match status" value="1"/>
</dbReference>
<keyword evidence="3" id="KW-0805">Transcription regulation</keyword>
<gene>
    <name evidence="6" type="ORF">DQP57_18205</name>
</gene>
<evidence type="ECO:0000259" key="5">
    <source>
        <dbReference type="PROSITE" id="PS50921"/>
    </source>
</evidence>
<dbReference type="Pfam" id="PF03861">
    <property type="entry name" value="ANTAR"/>
    <property type="match status" value="1"/>
</dbReference>
<dbReference type="InterPro" id="IPR005561">
    <property type="entry name" value="ANTAR"/>
</dbReference>
<dbReference type="RefSeq" id="WP_112634165.1">
    <property type="nucleotide sequence ID" value="NZ_QMEV01000043.1"/>
</dbReference>
<dbReference type="Gene3D" id="3.30.450.40">
    <property type="match status" value="1"/>
</dbReference>
<dbReference type="InterPro" id="IPR029016">
    <property type="entry name" value="GAF-like_dom_sf"/>
</dbReference>
<evidence type="ECO:0000256" key="1">
    <source>
        <dbReference type="ARBA" id="ARBA00022679"/>
    </source>
</evidence>
<proteinExistence type="predicted"/>
<dbReference type="SMART" id="SM01012">
    <property type="entry name" value="ANTAR"/>
    <property type="match status" value="1"/>
</dbReference>
<dbReference type="InterPro" id="IPR012074">
    <property type="entry name" value="GAF_ANTAR"/>
</dbReference>
<sequence length="235" mass="26188">MRDGNATIVAQLVELVGNLQREQGDTASGLHELIDSGTDHVTGSQYAGITLAEKDRSVSSVVATHRYPMVLDAIQNSCGEGPCLTAAWEHHIMHIADLNAEQRWLRYRRLALEQTPIRSILSYELFIDGTSMAALTFYADRPQAFSEESVELGAVFATHIALAWSMMRRQDQFRSALASRDIIGQAKGVVMERFNLDAVEAFELLTRVSQKSNVRLIDIAAALIDSEHPLKQRRH</sequence>
<dbReference type="PROSITE" id="PS50921">
    <property type="entry name" value="ANTAR"/>
    <property type="match status" value="1"/>
</dbReference>
<evidence type="ECO:0000256" key="3">
    <source>
        <dbReference type="ARBA" id="ARBA00023015"/>
    </source>
</evidence>
<dbReference type="SMART" id="SM00065">
    <property type="entry name" value="GAF"/>
    <property type="match status" value="1"/>
</dbReference>
<organism evidence="6 7">
    <name type="scientific">Mycobacterium colombiense</name>
    <dbReference type="NCBI Taxonomy" id="339268"/>
    <lineage>
        <taxon>Bacteria</taxon>
        <taxon>Bacillati</taxon>
        <taxon>Actinomycetota</taxon>
        <taxon>Actinomycetes</taxon>
        <taxon>Mycobacteriales</taxon>
        <taxon>Mycobacteriaceae</taxon>
        <taxon>Mycobacterium</taxon>
        <taxon>Mycobacterium avium complex (MAC)</taxon>
    </lineage>
</organism>
<dbReference type="InterPro" id="IPR036388">
    <property type="entry name" value="WH-like_DNA-bd_sf"/>
</dbReference>
<dbReference type="Gene3D" id="1.10.10.10">
    <property type="entry name" value="Winged helix-like DNA-binding domain superfamily/Winged helix DNA-binding domain"/>
    <property type="match status" value="1"/>
</dbReference>
<evidence type="ECO:0000313" key="6">
    <source>
        <dbReference type="EMBL" id="RAV07790.1"/>
    </source>
</evidence>
<accession>A0A329LKN4</accession>
<keyword evidence="4" id="KW-0804">Transcription</keyword>
<evidence type="ECO:0000313" key="7">
    <source>
        <dbReference type="Proteomes" id="UP000250915"/>
    </source>
</evidence>
<reference evidence="6 7" key="1">
    <citation type="submission" date="2018-06" db="EMBL/GenBank/DDBJ databases">
        <title>NTM in soil in Japan.</title>
        <authorList>
            <person name="Ohya K."/>
        </authorList>
    </citation>
    <scope>NUCLEOTIDE SEQUENCE [LARGE SCALE GENOMIC DNA]</scope>
    <source>
        <strain evidence="6 7">GF28</strain>
    </source>
</reference>
<evidence type="ECO:0000256" key="2">
    <source>
        <dbReference type="ARBA" id="ARBA00022777"/>
    </source>
</evidence>
<dbReference type="GO" id="GO:0003723">
    <property type="term" value="F:RNA binding"/>
    <property type="evidence" value="ECO:0007669"/>
    <property type="project" value="InterPro"/>
</dbReference>
<dbReference type="GO" id="GO:0016301">
    <property type="term" value="F:kinase activity"/>
    <property type="evidence" value="ECO:0007669"/>
    <property type="project" value="UniProtKB-KW"/>
</dbReference>
<dbReference type="InterPro" id="IPR003018">
    <property type="entry name" value="GAF"/>
</dbReference>
<dbReference type="InterPro" id="IPR011006">
    <property type="entry name" value="CheY-like_superfamily"/>
</dbReference>
<keyword evidence="2" id="KW-0418">Kinase</keyword>
<keyword evidence="1" id="KW-0808">Transferase</keyword>
<dbReference type="SUPFAM" id="SSF52172">
    <property type="entry name" value="CheY-like"/>
    <property type="match status" value="1"/>
</dbReference>
<dbReference type="EMBL" id="QMEV01000043">
    <property type="protein sequence ID" value="RAV07790.1"/>
    <property type="molecule type" value="Genomic_DNA"/>
</dbReference>
<name>A0A329LKN4_9MYCO</name>
<comment type="caution">
    <text evidence="6">The sequence shown here is derived from an EMBL/GenBank/DDBJ whole genome shotgun (WGS) entry which is preliminary data.</text>
</comment>
<dbReference type="Proteomes" id="UP000250915">
    <property type="component" value="Unassembled WGS sequence"/>
</dbReference>
<protein>
    <recommendedName>
        <fullName evidence="5">ANTAR domain-containing protein</fullName>
    </recommendedName>
</protein>
<dbReference type="OrthoDB" id="4629915at2"/>
<feature type="domain" description="ANTAR" evidence="5">
    <location>
        <begin position="163"/>
        <end position="224"/>
    </location>
</feature>